<protein>
    <submittedName>
        <fullName evidence="7">NAD(P)-dependent alcohol dehydrogenase</fullName>
    </submittedName>
</protein>
<gene>
    <name evidence="7" type="ORF">ISF26_06635</name>
</gene>
<evidence type="ECO:0000256" key="5">
    <source>
        <dbReference type="RuleBase" id="RU361277"/>
    </source>
</evidence>
<dbReference type="InterPro" id="IPR047109">
    <property type="entry name" value="CAD-like"/>
</dbReference>
<evidence type="ECO:0000313" key="8">
    <source>
        <dbReference type="Proteomes" id="UP001054846"/>
    </source>
</evidence>
<reference evidence="7 8" key="1">
    <citation type="journal article" date="2021" name="Genome Biol. Evol.">
        <title>Complete Genome Sequencing of a Novel Gloeobacter Species from a Waterfall Cave in Mexico.</title>
        <authorList>
            <person name="Saw J.H."/>
            <person name="Cardona T."/>
            <person name="Montejano G."/>
        </authorList>
    </citation>
    <scope>NUCLEOTIDE SEQUENCE [LARGE SCALE GENOMIC DNA]</scope>
    <source>
        <strain evidence="7">MG652769</strain>
    </source>
</reference>
<dbReference type="PANTHER" id="PTHR42683">
    <property type="entry name" value="ALDEHYDE REDUCTASE"/>
    <property type="match status" value="1"/>
</dbReference>
<evidence type="ECO:0000256" key="3">
    <source>
        <dbReference type="ARBA" id="ARBA00022833"/>
    </source>
</evidence>
<sequence>MEIHALAALEAGRPLEAFTYTLGGLASQDCLIRVCACGVCHSDLHMIDNDWGRSRYPLVPGHEVVGEVVEVGSEVRHLKPGDRVGVGWQRSACLQCLECLRGNENLCAHSQATIVTGYGGFGDYLAIDARFAFKIPAGIPTHVAGPLLCGGITVYSGLRAAGMSSGQEIGVIGVGGLGHLAVQFAGRLGNRVTVFTTSEDKARQAAALGAHRAVIVPPGESPPPPVERLDIIISTIPYALDAVGYLAHLAADGTLVFVGVPPEPLALPVRELVRGRRRLMGSGIGSRSRIVEMLSVAERFGVMPIVETFAMAEANEALERVRRNRVRYRAVLLAE</sequence>
<accession>A0ABY3PTV6</accession>
<dbReference type="Gene3D" id="3.90.180.10">
    <property type="entry name" value="Medium-chain alcohol dehydrogenases, catalytic domain"/>
    <property type="match status" value="1"/>
</dbReference>
<dbReference type="InterPro" id="IPR029752">
    <property type="entry name" value="D-isomer_DH_CS1"/>
</dbReference>
<keyword evidence="2 5" id="KW-0479">Metal-binding</keyword>
<comment type="cofactor">
    <cofactor evidence="1 5">
        <name>Zn(2+)</name>
        <dbReference type="ChEBI" id="CHEBI:29105"/>
    </cofactor>
</comment>
<dbReference type="SUPFAM" id="SSF51735">
    <property type="entry name" value="NAD(P)-binding Rossmann-fold domains"/>
    <property type="match status" value="1"/>
</dbReference>
<dbReference type="Pfam" id="PF00107">
    <property type="entry name" value="ADH_zinc_N"/>
    <property type="match status" value="1"/>
</dbReference>
<organism evidence="7 8">
    <name type="scientific">Gloeobacter morelensis MG652769</name>
    <dbReference type="NCBI Taxonomy" id="2781736"/>
    <lineage>
        <taxon>Bacteria</taxon>
        <taxon>Bacillati</taxon>
        <taxon>Cyanobacteriota</taxon>
        <taxon>Cyanophyceae</taxon>
        <taxon>Gloeobacterales</taxon>
        <taxon>Gloeobacteraceae</taxon>
        <taxon>Gloeobacter</taxon>
        <taxon>Gloeobacter morelensis</taxon>
    </lineage>
</organism>
<dbReference type="InterPro" id="IPR013154">
    <property type="entry name" value="ADH-like_N"/>
</dbReference>
<evidence type="ECO:0000313" key="7">
    <source>
        <dbReference type="EMBL" id="UFP96924.1"/>
    </source>
</evidence>
<dbReference type="InterPro" id="IPR002328">
    <property type="entry name" value="ADH_Zn_CS"/>
</dbReference>
<keyword evidence="3 5" id="KW-0862">Zinc</keyword>
<proteinExistence type="inferred from homology"/>
<dbReference type="SMART" id="SM00829">
    <property type="entry name" value="PKS_ER"/>
    <property type="match status" value="1"/>
</dbReference>
<dbReference type="InterPro" id="IPR036291">
    <property type="entry name" value="NAD(P)-bd_dom_sf"/>
</dbReference>
<dbReference type="PROSITE" id="PS00065">
    <property type="entry name" value="D_2_HYDROXYACID_DH_1"/>
    <property type="match status" value="1"/>
</dbReference>
<feature type="domain" description="Enoyl reductase (ER)" evidence="6">
    <location>
        <begin position="4"/>
        <end position="332"/>
    </location>
</feature>
<dbReference type="PROSITE" id="PS00059">
    <property type="entry name" value="ADH_ZINC"/>
    <property type="match status" value="1"/>
</dbReference>
<dbReference type="SUPFAM" id="SSF50129">
    <property type="entry name" value="GroES-like"/>
    <property type="match status" value="1"/>
</dbReference>
<dbReference type="InterPro" id="IPR020843">
    <property type="entry name" value="ER"/>
</dbReference>
<evidence type="ECO:0000259" key="6">
    <source>
        <dbReference type="SMART" id="SM00829"/>
    </source>
</evidence>
<name>A0ABY3PTV6_9CYAN</name>
<evidence type="ECO:0000256" key="2">
    <source>
        <dbReference type="ARBA" id="ARBA00022723"/>
    </source>
</evidence>
<keyword evidence="4" id="KW-0560">Oxidoreductase</keyword>
<dbReference type="Proteomes" id="UP001054846">
    <property type="component" value="Chromosome"/>
</dbReference>
<evidence type="ECO:0000256" key="1">
    <source>
        <dbReference type="ARBA" id="ARBA00001947"/>
    </source>
</evidence>
<dbReference type="InterPro" id="IPR011032">
    <property type="entry name" value="GroES-like_sf"/>
</dbReference>
<dbReference type="Pfam" id="PF08240">
    <property type="entry name" value="ADH_N"/>
    <property type="match status" value="1"/>
</dbReference>
<keyword evidence="8" id="KW-1185">Reference proteome</keyword>
<dbReference type="Gene3D" id="3.40.50.720">
    <property type="entry name" value="NAD(P)-binding Rossmann-like Domain"/>
    <property type="match status" value="1"/>
</dbReference>
<evidence type="ECO:0000256" key="4">
    <source>
        <dbReference type="ARBA" id="ARBA00023002"/>
    </source>
</evidence>
<dbReference type="CDD" id="cd05283">
    <property type="entry name" value="CAD1"/>
    <property type="match status" value="1"/>
</dbReference>
<dbReference type="InterPro" id="IPR013149">
    <property type="entry name" value="ADH-like_C"/>
</dbReference>
<comment type="similarity">
    <text evidence="5">Belongs to the zinc-containing alcohol dehydrogenase family.</text>
</comment>
<dbReference type="EMBL" id="CP063845">
    <property type="protein sequence ID" value="UFP96924.1"/>
    <property type="molecule type" value="Genomic_DNA"/>
</dbReference>